<reference evidence="1 2" key="1">
    <citation type="submission" date="2013-03" db="EMBL/GenBank/DDBJ databases">
        <title>The Genome Sequence of Enterococcus saccharolyticus ATCC_43076 (Illumina only assembly).</title>
        <authorList>
            <consortium name="The Broad Institute Genomics Platform"/>
            <consortium name="The Broad Institute Genome Sequencing Center for Infectious Disease"/>
            <person name="Earl A."/>
            <person name="Russ C."/>
            <person name="Gilmore M."/>
            <person name="Surin D."/>
            <person name="Walker B."/>
            <person name="Young S."/>
            <person name="Zeng Q."/>
            <person name="Gargeya S."/>
            <person name="Fitzgerald M."/>
            <person name="Haas B."/>
            <person name="Abouelleil A."/>
            <person name="Allen A.W."/>
            <person name="Alvarado L."/>
            <person name="Arachchi H.M."/>
            <person name="Berlin A.M."/>
            <person name="Chapman S.B."/>
            <person name="Gainer-Dewar J."/>
            <person name="Goldberg J."/>
            <person name="Griggs A."/>
            <person name="Gujja S."/>
            <person name="Hansen M."/>
            <person name="Howarth C."/>
            <person name="Imamovic A."/>
            <person name="Ireland A."/>
            <person name="Larimer J."/>
            <person name="McCowan C."/>
            <person name="Murphy C."/>
            <person name="Pearson M."/>
            <person name="Poon T.W."/>
            <person name="Priest M."/>
            <person name="Roberts A."/>
            <person name="Saif S."/>
            <person name="Shea T."/>
            <person name="Sisk P."/>
            <person name="Sykes S."/>
            <person name="Wortman J."/>
            <person name="Nusbaum C."/>
            <person name="Birren B."/>
        </authorList>
    </citation>
    <scope>NUCLEOTIDE SEQUENCE [LARGE SCALE GENOMIC DNA]</scope>
    <source>
        <strain evidence="1 2">ATCC 43076</strain>
    </source>
</reference>
<evidence type="ECO:0000313" key="1">
    <source>
        <dbReference type="EMBL" id="EOT28472.1"/>
    </source>
</evidence>
<gene>
    <name evidence="1" type="ORF">OMQ_01621</name>
</gene>
<dbReference type="HOGENOM" id="CLU_1178749_0_0_9"/>
<organism evidence="1 2">
    <name type="scientific">Enterococcus saccharolyticus subsp. saccharolyticus ATCC 43076</name>
    <dbReference type="NCBI Taxonomy" id="1139996"/>
    <lineage>
        <taxon>Bacteria</taxon>
        <taxon>Bacillati</taxon>
        <taxon>Bacillota</taxon>
        <taxon>Bacilli</taxon>
        <taxon>Lactobacillales</taxon>
        <taxon>Enterococcaceae</taxon>
        <taxon>Enterococcus</taxon>
    </lineage>
</organism>
<keyword evidence="2" id="KW-1185">Reference proteome</keyword>
<protein>
    <submittedName>
        <fullName evidence="1">Uncharacterized protein</fullName>
    </submittedName>
</protein>
<evidence type="ECO:0000313" key="2">
    <source>
        <dbReference type="Proteomes" id="UP000014136"/>
    </source>
</evidence>
<comment type="caution">
    <text evidence="1">The sequence shown here is derived from an EMBL/GenBank/DDBJ whole genome shotgun (WGS) entry which is preliminary data.</text>
</comment>
<name>S0J878_9ENTE</name>
<proteinExistence type="predicted"/>
<accession>S0J878</accession>
<dbReference type="RefSeq" id="WP_016175412.1">
    <property type="nucleotide sequence ID" value="NZ_KE136523.1"/>
</dbReference>
<dbReference type="OrthoDB" id="2990146at2"/>
<dbReference type="Proteomes" id="UP000014136">
    <property type="component" value="Unassembled WGS sequence"/>
</dbReference>
<sequence>MIADLKVFQKGTFELIADHLWMNLTKQFLTYGWLEKGDVLQFDGRITDDQSKQEKIYDIEQPTKVSIVRNGVELMPDFVLLKKTYADLVKEIKEHNKEYYAARDFIDATYLTIQHWPKLQVIMMIDEQPYTQEEFKQRYFDRDALIELHNSDKVLKRIFYNGEVKSENIISESDINAYFEKQDFSQFF</sequence>
<dbReference type="STRING" id="41997.RV16_GL000748"/>
<dbReference type="EMBL" id="AHYT01000006">
    <property type="protein sequence ID" value="EOT28472.1"/>
    <property type="molecule type" value="Genomic_DNA"/>
</dbReference>
<dbReference type="PATRIC" id="fig|1139996.3.peg.1607"/>
<dbReference type="AlphaFoldDB" id="S0J878"/>